<keyword evidence="5" id="KW-1185">Reference proteome</keyword>
<feature type="coiled-coil region" evidence="1">
    <location>
        <begin position="242"/>
        <end position="269"/>
    </location>
</feature>
<dbReference type="GO" id="GO:0005737">
    <property type="term" value="C:cytoplasm"/>
    <property type="evidence" value="ECO:0007669"/>
    <property type="project" value="TreeGrafter"/>
</dbReference>
<feature type="compositionally biased region" description="Polar residues" evidence="2">
    <location>
        <begin position="1147"/>
        <end position="1163"/>
    </location>
</feature>
<dbReference type="GO" id="GO:0005085">
    <property type="term" value="F:guanyl-nucleotide exchange factor activity"/>
    <property type="evidence" value="ECO:0007669"/>
    <property type="project" value="InterPro"/>
</dbReference>
<dbReference type="EMBL" id="KQ964246">
    <property type="protein sequence ID" value="KXJ95658.1"/>
    <property type="molecule type" value="Genomic_DNA"/>
</dbReference>
<dbReference type="Pfam" id="PF25351">
    <property type="entry name" value="PH_BUD3_C"/>
    <property type="match status" value="1"/>
</dbReference>
<dbReference type="PANTHER" id="PTHR22834:SF21">
    <property type="entry name" value="GUANYL NUCLEOTIDE EXCHANGE FACTOR, PUTATIVE (AFU_ORTHOLOGUE AFUA_5G11890)-RELATED"/>
    <property type="match status" value="1"/>
</dbReference>
<evidence type="ECO:0000256" key="1">
    <source>
        <dbReference type="SAM" id="Coils"/>
    </source>
</evidence>
<gene>
    <name evidence="4" type="ORF">Micbo1qcDRAFT_143927</name>
</gene>
<evidence type="ECO:0000256" key="2">
    <source>
        <dbReference type="SAM" id="MobiDB-lite"/>
    </source>
</evidence>
<accession>A0A136JEX3</accession>
<sequence>MVRVTEELALSSDSVNLYQATDPLLGHLPILIFHGPSTTANLTFNSSRVQVHIYSPVGFQCFPRLTISPNSPFYNVVNHLPREFQVDEVYRALAFGLSKYFHELPESVKQHVRQLYPTRGRRPGSSATLFSEQHAADIARAMVKADNTVDTARKLNAALRTQCITCVDIDLVLPPGAIVPLQPSDLEEVPEDEDDIMDPTLRQYGMYKGLVKLFGEPVFLPTSRLRRAPSKPSALNRSKSFSKDQKAELRQYMAELVETEERYVSKLNELVMHMADDYRQQAREKSDDSFSPSEADVDKLFPRSSEQILQLNTAFMQELRRVLDETDPAAQTDMESGTASSRRTAPGISSNKGKDASGALAVAKVMIEWFPRFTDCYQSYIRSSQNFPHLISSFTAQQSSFSQRVANAGEQHLRSIVVEPVQRLPRYSLLIDQIVGCLPITHPALQPMLKARDIIANICSMDDPLTDKPQVSNRLRNMIQSWAPDLEPRGRLITAADFYEVPAPHEITEDTYENEKDRAGILLLFSDVLVILKKLTDATMTARDLLREIDKPSAEGLLVSMTHAAGGIGSYELAFAGWHGLADVRFTESDDGSAIWMTSSKDMQGAHASQFVTSTAMTSRFLVLQESYEGKGSKWNEDVVKARIEGRFSEKEREDPRWTLRSVRMPDTGFSMYAAVFQEGVDQLVDGRAEPAPIRIVIDNDRGTKGAPIGHYGVEICSEVKAVMDQRKVVVITVGLSGKKSTDEVALEDFLASLSRRIIQLLSSQFDVSNPSLCPALVSYHTKVLRSLSVSSRAEKTRSFLSTSPVKYLSSILGGGSSTLDLTIPPKLQRAVTDDQSLLLPGAQLSRQNSTLSRQNSTLSRQNSTRDASSLFGSVKSKDNIRYGAEDDRPENPLIRLEQTFTGFVASLQACKGNIVGRMVLNRSAVDELLVNDLYNKLQETPFDLDHAPDVSANVVFAAFEKFVRIAWKDQMGPIITQKALDALLERASKQVPGEFSDFVRFLFGEMAPQNRRAFTALIKLLADLLDGCGNDSDRGALTLAFAEILVPDRIAANYINLLDRLVEDCDRIFEDNSTNLEALLERHGLQYDFMTSVSRHGKSHSASLTSNTSSLRKKFGFDTLLRHNSKGESDSRSSVWRSLSKHARNPSANDASSLSRASISRTRSVDAGTTLGPNKLRRPGSRDRPPIAGAFDDAHSSHSRPTSSHRLETIGEPAHEENGAKVAKKKRRSSLSDLKSLMAAASLEDDEPLQPLTNMKQTSERFNSTPRRPSPSKIPISPNSMRVKDAPTEIIVSPRQKENLGSLFRSEPSPATDSPRRAHAKTLSASQIPTLRPARGTAGDPPGSPTRPATSPTRPGAKLRLQSPQKLRERLQVEKKALEEVDAQLQSELSEISAEMAKASAGTDLRKLNASVQSMQERFPQMLSDVKGRHNQLQQDMDLVLKTSDLKVKEIDQLYKESMAENELLYEKLNSELGKIARVLKSKQRDDQAELIKTMKESSEETSRVKKENARLRREIASLRAAAKAGEA</sequence>
<dbReference type="InterPro" id="IPR051492">
    <property type="entry name" value="Dynamin-Rho_GEF"/>
</dbReference>
<protein>
    <recommendedName>
        <fullName evidence="3">DH domain-containing protein</fullName>
    </recommendedName>
</protein>
<dbReference type="OrthoDB" id="4066896at2759"/>
<dbReference type="InterPro" id="IPR035899">
    <property type="entry name" value="DBL_dom_sf"/>
</dbReference>
<feature type="compositionally biased region" description="Polar residues" evidence="2">
    <location>
        <begin position="1252"/>
        <end position="1264"/>
    </location>
</feature>
<feature type="compositionally biased region" description="Basic and acidic residues" evidence="2">
    <location>
        <begin position="1206"/>
        <end position="1220"/>
    </location>
</feature>
<reference evidence="5" key="1">
    <citation type="submission" date="2016-02" db="EMBL/GenBank/DDBJ databases">
        <title>Draft genome sequence of Microdochium bolleyi, a fungal endophyte of beachgrass.</title>
        <authorList>
            <consortium name="DOE Joint Genome Institute"/>
            <person name="David A.S."/>
            <person name="May G."/>
            <person name="Haridas S."/>
            <person name="Lim J."/>
            <person name="Wang M."/>
            <person name="Labutti K."/>
            <person name="Lipzen A."/>
            <person name="Barry K."/>
            <person name="Grigoriev I.V."/>
        </authorList>
    </citation>
    <scope>NUCLEOTIDE SEQUENCE [LARGE SCALE GENOMIC DNA]</scope>
    <source>
        <strain evidence="5">J235TASD1</strain>
    </source>
</reference>
<feature type="region of interest" description="Disordered" evidence="2">
    <location>
        <begin position="328"/>
        <end position="354"/>
    </location>
</feature>
<feature type="compositionally biased region" description="Polar residues" evidence="2">
    <location>
        <begin position="333"/>
        <end position="351"/>
    </location>
</feature>
<dbReference type="Proteomes" id="UP000070501">
    <property type="component" value="Unassembled WGS sequence"/>
</dbReference>
<feature type="coiled-coil region" evidence="1">
    <location>
        <begin position="1369"/>
        <end position="1396"/>
    </location>
</feature>
<dbReference type="STRING" id="196109.A0A136JEX3"/>
<feature type="region of interest" description="Disordered" evidence="2">
    <location>
        <begin position="846"/>
        <end position="869"/>
    </location>
</feature>
<name>A0A136JEX3_9PEZI</name>
<dbReference type="SMART" id="SM00325">
    <property type="entry name" value="RhoGEF"/>
    <property type="match status" value="1"/>
</dbReference>
<feature type="compositionally biased region" description="Low complexity" evidence="2">
    <location>
        <begin position="1347"/>
        <end position="1357"/>
    </location>
</feature>
<evidence type="ECO:0000313" key="5">
    <source>
        <dbReference type="Proteomes" id="UP000070501"/>
    </source>
</evidence>
<dbReference type="SUPFAM" id="SSF48065">
    <property type="entry name" value="DBL homology domain (DH-domain)"/>
    <property type="match status" value="1"/>
</dbReference>
<dbReference type="InterPro" id="IPR057454">
    <property type="entry name" value="Bud3_C"/>
</dbReference>
<feature type="compositionally biased region" description="Low complexity" evidence="2">
    <location>
        <begin position="1265"/>
        <end position="1281"/>
    </location>
</feature>
<dbReference type="InParanoid" id="A0A136JEX3"/>
<feature type="region of interest" description="Disordered" evidence="2">
    <location>
        <begin position="1124"/>
        <end position="1230"/>
    </location>
</feature>
<evidence type="ECO:0000313" key="4">
    <source>
        <dbReference type="EMBL" id="KXJ95658.1"/>
    </source>
</evidence>
<dbReference type="Pfam" id="PF00621">
    <property type="entry name" value="RhoGEF"/>
    <property type="match status" value="1"/>
</dbReference>
<dbReference type="PANTHER" id="PTHR22834">
    <property type="entry name" value="NUCLEAR FUSION PROTEIN FUS2"/>
    <property type="match status" value="1"/>
</dbReference>
<keyword evidence="1" id="KW-0175">Coiled coil</keyword>
<dbReference type="PROSITE" id="PS50010">
    <property type="entry name" value="DH_2"/>
    <property type="match status" value="1"/>
</dbReference>
<feature type="domain" description="DH" evidence="3">
    <location>
        <begin position="248"/>
        <end position="465"/>
    </location>
</feature>
<organism evidence="4 5">
    <name type="scientific">Microdochium bolleyi</name>
    <dbReference type="NCBI Taxonomy" id="196109"/>
    <lineage>
        <taxon>Eukaryota</taxon>
        <taxon>Fungi</taxon>
        <taxon>Dikarya</taxon>
        <taxon>Ascomycota</taxon>
        <taxon>Pezizomycotina</taxon>
        <taxon>Sordariomycetes</taxon>
        <taxon>Xylariomycetidae</taxon>
        <taxon>Xylariales</taxon>
        <taxon>Microdochiaceae</taxon>
        <taxon>Microdochium</taxon>
    </lineage>
</organism>
<evidence type="ECO:0000259" key="3">
    <source>
        <dbReference type="PROSITE" id="PS50010"/>
    </source>
</evidence>
<proteinExistence type="predicted"/>
<feature type="coiled-coil region" evidence="1">
    <location>
        <begin position="1496"/>
        <end position="1523"/>
    </location>
</feature>
<dbReference type="Gene3D" id="1.20.900.10">
    <property type="entry name" value="Dbl homology (DH) domain"/>
    <property type="match status" value="1"/>
</dbReference>
<feature type="region of interest" description="Disordered" evidence="2">
    <location>
        <begin position="1243"/>
        <end position="1367"/>
    </location>
</feature>
<dbReference type="InterPro" id="IPR000219">
    <property type="entry name" value="DH_dom"/>
</dbReference>